<gene>
    <name evidence="1" type="ORF">SEMRO_441_G143720.1</name>
</gene>
<organism evidence="1 2">
    <name type="scientific">Seminavis robusta</name>
    <dbReference type="NCBI Taxonomy" id="568900"/>
    <lineage>
        <taxon>Eukaryota</taxon>
        <taxon>Sar</taxon>
        <taxon>Stramenopiles</taxon>
        <taxon>Ochrophyta</taxon>
        <taxon>Bacillariophyta</taxon>
        <taxon>Bacillariophyceae</taxon>
        <taxon>Bacillariophycidae</taxon>
        <taxon>Naviculales</taxon>
        <taxon>Naviculaceae</taxon>
        <taxon>Seminavis</taxon>
    </lineage>
</organism>
<name>A0A9N8HF62_9STRA</name>
<keyword evidence="2" id="KW-1185">Reference proteome</keyword>
<proteinExistence type="predicted"/>
<sequence length="99" mass="10692">MDSTDGGLRMSTLDKIQSAGVLKAAYPLELVKFPFLTKAIAGGIFGGTSTTEMSLLPFHDLFPSLAKGTIDTLLTAVAYSMERDLVWPFSFSVPLYTIV</sequence>
<evidence type="ECO:0000313" key="2">
    <source>
        <dbReference type="Proteomes" id="UP001153069"/>
    </source>
</evidence>
<evidence type="ECO:0000313" key="1">
    <source>
        <dbReference type="EMBL" id="CAB9510552.1"/>
    </source>
</evidence>
<comment type="caution">
    <text evidence="1">The sequence shown here is derived from an EMBL/GenBank/DDBJ whole genome shotgun (WGS) entry which is preliminary data.</text>
</comment>
<dbReference type="SUPFAM" id="SSF53850">
    <property type="entry name" value="Periplasmic binding protein-like II"/>
    <property type="match status" value="1"/>
</dbReference>
<accession>A0A9N8HF62</accession>
<protein>
    <submittedName>
        <fullName evidence="1">Uncharacterized protein</fullName>
    </submittedName>
</protein>
<dbReference type="AlphaFoldDB" id="A0A9N8HF62"/>
<reference evidence="1" key="1">
    <citation type="submission" date="2020-06" db="EMBL/GenBank/DDBJ databases">
        <authorList>
            <consortium name="Plant Systems Biology data submission"/>
        </authorList>
    </citation>
    <scope>NUCLEOTIDE SEQUENCE</scope>
    <source>
        <strain evidence="1">D6</strain>
    </source>
</reference>
<dbReference type="Proteomes" id="UP001153069">
    <property type="component" value="Unassembled WGS sequence"/>
</dbReference>
<dbReference type="EMBL" id="CAICTM010000440">
    <property type="protein sequence ID" value="CAB9510552.1"/>
    <property type="molecule type" value="Genomic_DNA"/>
</dbReference>